<dbReference type="InParanoid" id="C4YC10"/>
<dbReference type="EMBL" id="CH408083">
    <property type="protein sequence ID" value="EEQ41610.1"/>
    <property type="molecule type" value="Genomic_DNA"/>
</dbReference>
<evidence type="ECO:0008006" key="4">
    <source>
        <dbReference type="Google" id="ProtNLM"/>
    </source>
</evidence>
<feature type="region of interest" description="Disordered" evidence="1">
    <location>
        <begin position="305"/>
        <end position="336"/>
    </location>
</feature>
<reference evidence="2 3" key="1">
    <citation type="journal article" date="2009" name="Nature">
        <title>Evolution of pathogenicity and sexual reproduction in eight Candida genomes.</title>
        <authorList>
            <person name="Butler G."/>
            <person name="Rasmussen M.D."/>
            <person name="Lin M.F."/>
            <person name="Santos M.A."/>
            <person name="Sakthikumar S."/>
            <person name="Munro C.A."/>
            <person name="Rheinbay E."/>
            <person name="Grabherr M."/>
            <person name="Forche A."/>
            <person name="Reedy J.L."/>
            <person name="Agrafioti I."/>
            <person name="Arnaud M.B."/>
            <person name="Bates S."/>
            <person name="Brown A.J."/>
            <person name="Brunke S."/>
            <person name="Costanzo M.C."/>
            <person name="Fitzpatrick D.A."/>
            <person name="de Groot P.W."/>
            <person name="Harris D."/>
            <person name="Hoyer L.L."/>
            <person name="Hube B."/>
            <person name="Klis F.M."/>
            <person name="Kodira C."/>
            <person name="Lennard N."/>
            <person name="Logue M.E."/>
            <person name="Martin R."/>
            <person name="Neiman A.M."/>
            <person name="Nikolaou E."/>
            <person name="Quail M.A."/>
            <person name="Quinn J."/>
            <person name="Santos M.C."/>
            <person name="Schmitzberger F.F."/>
            <person name="Sherlock G."/>
            <person name="Shah P."/>
            <person name="Silverstein K.A."/>
            <person name="Skrzypek M.S."/>
            <person name="Soll D."/>
            <person name="Staggs R."/>
            <person name="Stansfield I."/>
            <person name="Stumpf M.P."/>
            <person name="Sudbery P.E."/>
            <person name="Srikantha T."/>
            <person name="Zeng Q."/>
            <person name="Berman J."/>
            <person name="Berriman M."/>
            <person name="Heitman J."/>
            <person name="Gow N.A."/>
            <person name="Lorenz M.C."/>
            <person name="Birren B.W."/>
            <person name="Kellis M."/>
            <person name="Cuomo C.A."/>
        </authorList>
    </citation>
    <scope>NUCLEOTIDE SEQUENCE [LARGE SCALE GENOMIC DNA]</scope>
    <source>
        <strain evidence="2 3">ATCC 42720</strain>
    </source>
</reference>
<dbReference type="HOGENOM" id="CLU_083380_0_0_1"/>
<dbReference type="Pfam" id="PF04938">
    <property type="entry name" value="SIP1"/>
    <property type="match status" value="1"/>
</dbReference>
<name>C4YC10_CLAL4</name>
<feature type="compositionally biased region" description="Low complexity" evidence="1">
    <location>
        <begin position="123"/>
        <end position="132"/>
    </location>
</feature>
<proteinExistence type="predicted"/>
<gene>
    <name evidence="2" type="ORF">CLUG_05738</name>
</gene>
<evidence type="ECO:0000256" key="1">
    <source>
        <dbReference type="SAM" id="MobiDB-lite"/>
    </source>
</evidence>
<evidence type="ECO:0000313" key="3">
    <source>
        <dbReference type="Proteomes" id="UP000007703"/>
    </source>
</evidence>
<feature type="compositionally biased region" description="Acidic residues" evidence="1">
    <location>
        <begin position="133"/>
        <end position="186"/>
    </location>
</feature>
<accession>C4YC10</accession>
<dbReference type="PRINTS" id="PR02039">
    <property type="entry name" value="SPLICEFRBRR1"/>
</dbReference>
<dbReference type="GeneID" id="8494954"/>
<dbReference type="OrthoDB" id="428895at2759"/>
<feature type="region of interest" description="Disordered" evidence="1">
    <location>
        <begin position="1"/>
        <end position="42"/>
    </location>
</feature>
<feature type="region of interest" description="Disordered" evidence="1">
    <location>
        <begin position="118"/>
        <end position="219"/>
    </location>
</feature>
<dbReference type="InterPro" id="IPR023251">
    <property type="entry name" value="Brr1"/>
</dbReference>
<organism evidence="2 3">
    <name type="scientific">Clavispora lusitaniae (strain ATCC 42720)</name>
    <name type="common">Yeast</name>
    <name type="synonym">Candida lusitaniae</name>
    <dbReference type="NCBI Taxonomy" id="306902"/>
    <lineage>
        <taxon>Eukaryota</taxon>
        <taxon>Fungi</taxon>
        <taxon>Dikarya</taxon>
        <taxon>Ascomycota</taxon>
        <taxon>Saccharomycotina</taxon>
        <taxon>Pichiomycetes</taxon>
        <taxon>Metschnikowiaceae</taxon>
        <taxon>Clavispora</taxon>
    </lineage>
</organism>
<feature type="compositionally biased region" description="Basic and acidic residues" evidence="1">
    <location>
        <begin position="18"/>
        <end position="32"/>
    </location>
</feature>
<sequence>MVASSSRGGYFVFRTMKRQSDREDNGTKRSKGESSIGKYTQGPLDHVFGQHAAFPIQENAQDPVYEYLAGVRREAECTGVFFAPKKATARPPEQERARAIPLGAAFIEGVVSQLVAEKAENGSSEQEIQVSVESDESEQEDEEQNELEDQDGESEDQDGESEDQDGGSEDQEQDEMEDQEQDEDQPKDESQGDQSSRHVSQSDDAVSDAQEAEQEDLMQVPQSANAWRTLVFSSPPPKDFFARLEHPTVIKLVVYFTRWLSPSMPASASEWLWQVFVRLDCGLVHTELAIVRDLGLKAKKLRLKHQEQKGSDQEGESKITTEDCSDVRENPGPSETIDRVLAVVGSYYGQRDLLE</sequence>
<dbReference type="VEuPathDB" id="FungiDB:CLUG_05738"/>
<dbReference type="GO" id="GO:0000387">
    <property type="term" value="P:spliceosomal snRNP assembly"/>
    <property type="evidence" value="ECO:0007669"/>
    <property type="project" value="InterPro"/>
</dbReference>
<dbReference type="GO" id="GO:0030532">
    <property type="term" value="C:small nuclear ribonucleoprotein complex"/>
    <property type="evidence" value="ECO:0007669"/>
    <property type="project" value="InterPro"/>
</dbReference>
<feature type="compositionally biased region" description="Basic and acidic residues" evidence="1">
    <location>
        <begin position="305"/>
        <end position="329"/>
    </location>
</feature>
<dbReference type="AlphaFoldDB" id="C4YC10"/>
<dbReference type="STRING" id="306902.C4YC10"/>
<protein>
    <recommendedName>
        <fullName evidence="4">Pre-mRNA-splicing factor</fullName>
    </recommendedName>
</protein>
<dbReference type="InterPro" id="IPR035426">
    <property type="entry name" value="Gemin2/Brr1"/>
</dbReference>
<dbReference type="Proteomes" id="UP000007703">
    <property type="component" value="Unassembled WGS sequence"/>
</dbReference>
<dbReference type="Gene3D" id="1.20.58.1070">
    <property type="match status" value="1"/>
</dbReference>
<feature type="compositionally biased region" description="Polar residues" evidence="1">
    <location>
        <begin position="192"/>
        <end position="204"/>
    </location>
</feature>
<evidence type="ECO:0000313" key="2">
    <source>
        <dbReference type="EMBL" id="EEQ41610.1"/>
    </source>
</evidence>
<dbReference type="KEGG" id="clu:CLUG_05738"/>